<dbReference type="AlphaFoldDB" id="A0A099GNU1"/>
<organism evidence="2 3">
    <name type="scientific">Paracoccus sanguinis</name>
    <dbReference type="NCBI Taxonomy" id="1545044"/>
    <lineage>
        <taxon>Bacteria</taxon>
        <taxon>Pseudomonadati</taxon>
        <taxon>Pseudomonadota</taxon>
        <taxon>Alphaproteobacteria</taxon>
        <taxon>Rhodobacterales</taxon>
        <taxon>Paracoccaceae</taxon>
        <taxon>Paracoccus</taxon>
    </lineage>
</organism>
<name>A0A099GNU1_9RHOB</name>
<reference evidence="2 3" key="1">
    <citation type="submission" date="2014-09" db="EMBL/GenBank/DDBJ databases">
        <authorList>
            <person name="McGinnis J.M."/>
            <person name="Wolfgang W.J."/>
        </authorList>
    </citation>
    <scope>NUCLEOTIDE SEQUENCE [LARGE SCALE GENOMIC DNA]</scope>
    <source>
        <strain evidence="2 3">5503</strain>
    </source>
</reference>
<feature type="transmembrane region" description="Helical" evidence="1">
    <location>
        <begin position="43"/>
        <end position="60"/>
    </location>
</feature>
<keyword evidence="1" id="KW-1133">Transmembrane helix</keyword>
<evidence type="ECO:0000313" key="2">
    <source>
        <dbReference type="EMBL" id="KGJ23748.1"/>
    </source>
</evidence>
<keyword evidence="1" id="KW-0472">Membrane</keyword>
<keyword evidence="1" id="KW-0812">Transmembrane</keyword>
<dbReference type="EMBL" id="JRKQ01000001">
    <property type="protein sequence ID" value="KGJ23748.1"/>
    <property type="molecule type" value="Genomic_DNA"/>
</dbReference>
<dbReference type="RefSeq" id="WP_036706272.1">
    <property type="nucleotide sequence ID" value="NZ_JRKQ01000001.1"/>
</dbReference>
<gene>
    <name evidence="2" type="ORF">IX56_00260</name>
</gene>
<evidence type="ECO:0000313" key="3">
    <source>
        <dbReference type="Proteomes" id="UP000029858"/>
    </source>
</evidence>
<evidence type="ECO:0000256" key="1">
    <source>
        <dbReference type="SAM" id="Phobius"/>
    </source>
</evidence>
<proteinExistence type="predicted"/>
<sequence>MSFKGYKTIIFNAVAAVPVLLDGLVQVIGLIEGNPEIKGMLPDGWLGGYAFAVAVGNLWLRMKTDTPVFQKTPDPTAAVVVMKDGAPPVVESVSVVVEKGTTPPKAETVLAAAAAPQTEPEAAPQARG</sequence>
<dbReference type="Proteomes" id="UP000029858">
    <property type="component" value="Unassembled WGS sequence"/>
</dbReference>
<reference evidence="2 3" key="2">
    <citation type="submission" date="2014-10" db="EMBL/GenBank/DDBJ databases">
        <title>Paracoccus sanguinis sp. nov., isolated from clinical specimens of New York State patients.</title>
        <authorList>
            <person name="Mingle L.A."/>
            <person name="Cole J.A."/>
            <person name="Lapierre P."/>
            <person name="Musser K.A."/>
        </authorList>
    </citation>
    <scope>NUCLEOTIDE SEQUENCE [LARGE SCALE GENOMIC DNA]</scope>
    <source>
        <strain evidence="2 3">5503</strain>
    </source>
</reference>
<protein>
    <submittedName>
        <fullName evidence="2">Uncharacterized protein</fullName>
    </submittedName>
</protein>
<comment type="caution">
    <text evidence="2">The sequence shown here is derived from an EMBL/GenBank/DDBJ whole genome shotgun (WGS) entry which is preliminary data.</text>
</comment>
<feature type="transmembrane region" description="Helical" evidence="1">
    <location>
        <begin position="9"/>
        <end position="31"/>
    </location>
</feature>
<accession>A0A099GNU1</accession>